<dbReference type="RefSeq" id="WP_119130093.1">
    <property type="nucleotide sequence ID" value="NZ_LR861803.1"/>
</dbReference>
<protein>
    <submittedName>
        <fullName evidence="2">Uncharacterized protein</fullName>
    </submittedName>
</protein>
<dbReference type="EMBL" id="LR824641">
    <property type="protein sequence ID" value="CAD0309658.1"/>
    <property type="molecule type" value="Genomic_DNA"/>
</dbReference>
<feature type="transmembrane region" description="Helical" evidence="1">
    <location>
        <begin position="12"/>
        <end position="30"/>
    </location>
</feature>
<evidence type="ECO:0000256" key="1">
    <source>
        <dbReference type="SAM" id="Phobius"/>
    </source>
</evidence>
<keyword evidence="1" id="KW-0812">Transmembrane</keyword>
<name>A0A8E4DM49_9XANT</name>
<dbReference type="AlphaFoldDB" id="A0A8E4DM49"/>
<keyword evidence="1" id="KW-0472">Membrane</keyword>
<organism evidence="2">
    <name type="scientific">Xanthomonas euroxanthea</name>
    <dbReference type="NCBI Taxonomy" id="2259622"/>
    <lineage>
        <taxon>Bacteria</taxon>
        <taxon>Pseudomonadati</taxon>
        <taxon>Pseudomonadota</taxon>
        <taxon>Gammaproteobacteria</taxon>
        <taxon>Lysobacterales</taxon>
        <taxon>Lysobacteraceae</taxon>
        <taxon>Xanthomonas</taxon>
    </lineage>
</organism>
<sequence>MSIQTRTTNAFALRSFLSLVGGVVLFQVGNTLGKGSSYQVNWYFIALCAAYALIPIAILRAIRRRPNFSRRLYSIILSVLALLAVVGGIAFSLIPFSGP</sequence>
<reference evidence="2 4" key="1">
    <citation type="submission" date="2020-07" db="EMBL/GenBank/DDBJ databases">
        <authorList>
            <person name="Teixeira M."/>
        </authorList>
    </citation>
    <scope>NUCLEOTIDE SEQUENCE</scope>
    <source>
        <strain evidence="3">1</strain>
        <strain evidence="2">Xanthomonas sp. CPBF 367</strain>
    </source>
</reference>
<gene>
    <name evidence="2" type="ORF">XSP_000149</name>
</gene>
<dbReference type="KEGG" id="xeu:XSP_000149"/>
<proteinExistence type="predicted"/>
<evidence type="ECO:0000313" key="4">
    <source>
        <dbReference type="Proteomes" id="UP000515493"/>
    </source>
</evidence>
<accession>A0A8E4DM49</accession>
<evidence type="ECO:0000313" key="2">
    <source>
        <dbReference type="EMBL" id="CAD0309658.1"/>
    </source>
</evidence>
<keyword evidence="1" id="KW-1133">Transmembrane helix</keyword>
<feature type="transmembrane region" description="Helical" evidence="1">
    <location>
        <begin position="74"/>
        <end position="96"/>
    </location>
</feature>
<feature type="transmembrane region" description="Helical" evidence="1">
    <location>
        <begin position="42"/>
        <end position="62"/>
    </location>
</feature>
<dbReference type="Proteomes" id="UP000515493">
    <property type="component" value="Chromosome"/>
</dbReference>
<dbReference type="GeneID" id="79387500"/>
<dbReference type="EMBL" id="LR861803">
    <property type="protein sequence ID" value="CAD1786099.1"/>
    <property type="molecule type" value="Genomic_DNA"/>
</dbReference>
<evidence type="ECO:0000313" key="3">
    <source>
        <dbReference type="EMBL" id="CAD1786099.1"/>
    </source>
</evidence>